<dbReference type="PANTHER" id="PTHR41339:SF1">
    <property type="entry name" value="SECRETED PROTEIN"/>
    <property type="match status" value="1"/>
</dbReference>
<evidence type="ECO:0000313" key="3">
    <source>
        <dbReference type="Proteomes" id="UP001597319"/>
    </source>
</evidence>
<organism evidence="2 3">
    <name type="scientific">Aquimarina rubra</name>
    <dbReference type="NCBI Taxonomy" id="1920033"/>
    <lineage>
        <taxon>Bacteria</taxon>
        <taxon>Pseudomonadati</taxon>
        <taxon>Bacteroidota</taxon>
        <taxon>Flavobacteriia</taxon>
        <taxon>Flavobacteriales</taxon>
        <taxon>Flavobacteriaceae</taxon>
        <taxon>Aquimarina</taxon>
    </lineage>
</organism>
<proteinExistence type="predicted"/>
<evidence type="ECO:0008006" key="4">
    <source>
        <dbReference type="Google" id="ProtNLM"/>
    </source>
</evidence>
<evidence type="ECO:0000256" key="1">
    <source>
        <dbReference type="SAM" id="SignalP"/>
    </source>
</evidence>
<protein>
    <recommendedName>
        <fullName evidence="4">T9SS C-terminal target domain-containing protein</fullName>
    </recommendedName>
</protein>
<sequence>MKLRCALTSSILLCITILTSHAQDFDRNDSKWIKGWTNFTPNTTNYPEPDERLPNIIADDTYLSNDTVYLLSGDVYVIGNAVLTIQEGTVIRADHENPANLIITRGSKLIAVGSEAYPIVFTSNKAAKSRASGDWGGIIIAGSGKVNSVSGNGVIKGNFNPQYAVYGGTDKDEQTAILRYVRIEFPGNKTKRTENANGLSLFGIGTASIIDHVMVSYSGQDSFNWTGGNNNMRNMLSFKAEDDDFQISEGFKGDLDFLMAIRHPYITSPKGSYAIEIDGYNKELGYLRPNSITDVTITNSTFVNLSDNSNYMHTTSAISATNSALVYLHNSKISGFLNVVKFDESYTSLAVIEKAFKMDNSFFNIHGEGVEVSYKPNNGVANVLKYNRFTRDFVSVDNLFEDPMSKSSPKFQLKKSMNNYMVMQ</sequence>
<dbReference type="PANTHER" id="PTHR41339">
    <property type="entry name" value="LIPL48"/>
    <property type="match status" value="1"/>
</dbReference>
<dbReference type="EMBL" id="JBHULE010000019">
    <property type="protein sequence ID" value="MFD2564140.1"/>
    <property type="molecule type" value="Genomic_DNA"/>
</dbReference>
<name>A0ABW5LH76_9FLAO</name>
<keyword evidence="1" id="KW-0732">Signal</keyword>
<feature type="chain" id="PRO_5045222505" description="T9SS C-terminal target domain-containing protein" evidence="1">
    <location>
        <begin position="23"/>
        <end position="424"/>
    </location>
</feature>
<dbReference type="InterPro" id="IPR011050">
    <property type="entry name" value="Pectin_lyase_fold/virulence"/>
</dbReference>
<gene>
    <name evidence="2" type="ORF">ACFSR1_15775</name>
</gene>
<feature type="signal peptide" evidence="1">
    <location>
        <begin position="1"/>
        <end position="22"/>
    </location>
</feature>
<accession>A0ABW5LH76</accession>
<dbReference type="SUPFAM" id="SSF51126">
    <property type="entry name" value="Pectin lyase-like"/>
    <property type="match status" value="1"/>
</dbReference>
<keyword evidence="3" id="KW-1185">Reference proteome</keyword>
<dbReference type="Proteomes" id="UP001597319">
    <property type="component" value="Unassembled WGS sequence"/>
</dbReference>
<comment type="caution">
    <text evidence="2">The sequence shown here is derived from an EMBL/GenBank/DDBJ whole genome shotgun (WGS) entry which is preliminary data.</text>
</comment>
<dbReference type="RefSeq" id="WP_378293985.1">
    <property type="nucleotide sequence ID" value="NZ_JBHULE010000019.1"/>
</dbReference>
<evidence type="ECO:0000313" key="2">
    <source>
        <dbReference type="EMBL" id="MFD2564140.1"/>
    </source>
</evidence>
<reference evidence="3" key="1">
    <citation type="journal article" date="2019" name="Int. J. Syst. Evol. Microbiol.">
        <title>The Global Catalogue of Microorganisms (GCM) 10K type strain sequencing project: providing services to taxonomists for standard genome sequencing and annotation.</title>
        <authorList>
            <consortium name="The Broad Institute Genomics Platform"/>
            <consortium name="The Broad Institute Genome Sequencing Center for Infectious Disease"/>
            <person name="Wu L."/>
            <person name="Ma J."/>
        </authorList>
    </citation>
    <scope>NUCLEOTIDE SEQUENCE [LARGE SCALE GENOMIC DNA]</scope>
    <source>
        <strain evidence="3">KCTC 52274</strain>
    </source>
</reference>